<dbReference type="RefSeq" id="WP_062122501.1">
    <property type="nucleotide sequence ID" value="NZ_BAZW01000004.1"/>
</dbReference>
<organism evidence="1 2">
    <name type="scientific">Geofilum rubicundum JCM 15548</name>
    <dbReference type="NCBI Taxonomy" id="1236989"/>
    <lineage>
        <taxon>Bacteria</taxon>
        <taxon>Pseudomonadati</taxon>
        <taxon>Bacteroidota</taxon>
        <taxon>Bacteroidia</taxon>
        <taxon>Marinilabiliales</taxon>
        <taxon>Marinilabiliaceae</taxon>
        <taxon>Geofilum</taxon>
    </lineage>
</organism>
<dbReference type="AlphaFoldDB" id="A0A0E9LU13"/>
<keyword evidence="2" id="KW-1185">Reference proteome</keyword>
<comment type="caution">
    <text evidence="1">The sequence shown here is derived from an EMBL/GenBank/DDBJ whole genome shotgun (WGS) entry which is preliminary data.</text>
</comment>
<protein>
    <submittedName>
        <fullName evidence="1">Uncharacterized protein</fullName>
    </submittedName>
</protein>
<dbReference type="STRING" id="1236989.JCM15548_1917"/>
<evidence type="ECO:0000313" key="2">
    <source>
        <dbReference type="Proteomes" id="UP000032900"/>
    </source>
</evidence>
<reference evidence="1 2" key="1">
    <citation type="journal article" date="2015" name="Microbes Environ.">
        <title>Distribution and evolution of nitrogen fixation genes in the phylum bacteroidetes.</title>
        <authorList>
            <person name="Inoue J."/>
            <person name="Oshima K."/>
            <person name="Suda W."/>
            <person name="Sakamoto M."/>
            <person name="Iino T."/>
            <person name="Noda S."/>
            <person name="Hongoh Y."/>
            <person name="Hattori M."/>
            <person name="Ohkuma M."/>
        </authorList>
    </citation>
    <scope>NUCLEOTIDE SEQUENCE [LARGE SCALE GENOMIC DNA]</scope>
    <source>
        <strain evidence="1">JCM 15548</strain>
    </source>
</reference>
<proteinExistence type="predicted"/>
<evidence type="ECO:0000313" key="1">
    <source>
        <dbReference type="EMBL" id="GAO28788.1"/>
    </source>
</evidence>
<gene>
    <name evidence="1" type="ORF">JCM15548_1917</name>
</gene>
<accession>A0A0E9LU13</accession>
<dbReference type="EMBL" id="BAZW01000004">
    <property type="protein sequence ID" value="GAO28788.1"/>
    <property type="molecule type" value="Genomic_DNA"/>
</dbReference>
<name>A0A0E9LU13_9BACT</name>
<sequence length="78" mass="8909">MIQIPKIPCSTREQLLRSCPDIFPGIDRIVALYALKNGETGGEELLRNGQKHVYRDLVTEAFDRRLIGMADDQRDMYG</sequence>
<dbReference type="Proteomes" id="UP000032900">
    <property type="component" value="Unassembled WGS sequence"/>
</dbReference>